<comment type="caution">
    <text evidence="5">The sequence shown here is derived from an EMBL/GenBank/DDBJ whole genome shotgun (WGS) entry which is preliminary data.</text>
</comment>
<dbReference type="AlphaFoldDB" id="A0A8J6ZUN2"/>
<keyword evidence="2 3" id="KW-0413">Isomerase</keyword>
<comment type="pathway">
    <text evidence="3">Amino-acid biosynthesis; L-lysine biosynthesis via DAP pathway; DL-2,6-diaminopimelate from LL-2,6-diaminopimelate: step 1/1.</text>
</comment>
<proteinExistence type="inferred from homology"/>
<feature type="binding site" evidence="3">
    <location>
        <begin position="73"/>
        <end position="74"/>
    </location>
    <ligand>
        <name>substrate</name>
    </ligand>
</feature>
<dbReference type="Gene3D" id="3.10.310.10">
    <property type="entry name" value="Diaminopimelate Epimerase, Chain A, domain 1"/>
    <property type="match status" value="2"/>
</dbReference>
<dbReference type="SUPFAM" id="SSF54506">
    <property type="entry name" value="Diaminopimelate epimerase-like"/>
    <property type="match status" value="2"/>
</dbReference>
<dbReference type="EMBL" id="JADEXS010000839">
    <property type="protein sequence ID" value="MBE9027275.1"/>
    <property type="molecule type" value="Genomic_DNA"/>
</dbReference>
<feature type="binding site" evidence="3">
    <location>
        <position position="63"/>
    </location>
    <ligand>
        <name>substrate</name>
    </ligand>
</feature>
<dbReference type="RefSeq" id="WP_193924539.1">
    <property type="nucleotide sequence ID" value="NZ_JADEXS020000001.1"/>
</dbReference>
<organism evidence="5 6">
    <name type="scientific">Desmonostoc muscorum LEGE 12446</name>
    <dbReference type="NCBI Taxonomy" id="1828758"/>
    <lineage>
        <taxon>Bacteria</taxon>
        <taxon>Bacillati</taxon>
        <taxon>Cyanobacteriota</taxon>
        <taxon>Cyanophyceae</taxon>
        <taxon>Nostocales</taxon>
        <taxon>Nostocaceae</taxon>
        <taxon>Desmonostoc</taxon>
    </lineage>
</organism>
<evidence type="ECO:0000256" key="3">
    <source>
        <dbReference type="HAMAP-Rule" id="MF_00197"/>
    </source>
</evidence>
<dbReference type="GO" id="GO:0008837">
    <property type="term" value="F:diaminopimelate epimerase activity"/>
    <property type="evidence" value="ECO:0007669"/>
    <property type="project" value="UniProtKB-UniRule"/>
</dbReference>
<dbReference type="Proteomes" id="UP000622533">
    <property type="component" value="Unassembled WGS sequence"/>
</dbReference>
<dbReference type="HAMAP" id="MF_00197">
    <property type="entry name" value="DAP_epimerase"/>
    <property type="match status" value="1"/>
</dbReference>
<dbReference type="InterPro" id="IPR001653">
    <property type="entry name" value="DAP_epimerase_DapF"/>
</dbReference>
<dbReference type="EC" id="5.1.1.7" evidence="3 4"/>
<gene>
    <name evidence="3" type="primary">dapF</name>
    <name evidence="5" type="ORF">IQ276_34135</name>
</gene>
<comment type="caution">
    <text evidence="3">Lacks conserved residue(s) required for the propagation of feature annotation.</text>
</comment>
<evidence type="ECO:0000256" key="4">
    <source>
        <dbReference type="NCBIfam" id="TIGR00652"/>
    </source>
</evidence>
<keyword evidence="3" id="KW-0963">Cytoplasm</keyword>
<feature type="binding site" evidence="3">
    <location>
        <begin position="209"/>
        <end position="210"/>
    </location>
    <ligand>
        <name>substrate</name>
    </ligand>
</feature>
<feature type="binding site" evidence="3">
    <location>
        <position position="191"/>
    </location>
    <ligand>
        <name>substrate</name>
    </ligand>
</feature>
<keyword evidence="3" id="KW-0457">Lysine biosynthesis</keyword>
<name>A0A8J6ZUN2_DESMC</name>
<dbReference type="GO" id="GO:0005829">
    <property type="term" value="C:cytosol"/>
    <property type="evidence" value="ECO:0007669"/>
    <property type="project" value="TreeGrafter"/>
</dbReference>
<feature type="binding site" evidence="3">
    <location>
        <position position="158"/>
    </location>
    <ligand>
        <name>substrate</name>
    </ligand>
</feature>
<reference evidence="5" key="1">
    <citation type="submission" date="2020-10" db="EMBL/GenBank/DDBJ databases">
        <authorList>
            <person name="Castelo-Branco R."/>
            <person name="Eusebio N."/>
            <person name="Adriana R."/>
            <person name="Vieira A."/>
            <person name="Brugerolle De Fraissinette N."/>
            <person name="Rezende De Castro R."/>
            <person name="Schneider M.P."/>
            <person name="Vasconcelos V."/>
            <person name="Leao P.N."/>
        </authorList>
    </citation>
    <scope>NUCLEOTIDE SEQUENCE</scope>
    <source>
        <strain evidence="5">LEGE 12446</strain>
    </source>
</reference>
<accession>A0A8J6ZUN2</accession>
<protein>
    <recommendedName>
        <fullName evidence="3 4">Diaminopimelate epimerase</fullName>
        <shortName evidence="3">DAP epimerase</shortName>
        <ecNumber evidence="3 4">5.1.1.7</ecNumber>
    </recommendedName>
    <alternativeName>
        <fullName evidence="3">PLP-independent amino acid racemase</fullName>
    </alternativeName>
</protein>
<dbReference type="UniPathway" id="UPA00034">
    <property type="reaction ID" value="UER00025"/>
</dbReference>
<sequence>MKYSKYHALGNDYLVISPQDLAFELTPEKIERICHRNFGIGSDGILFGPLPSNNARFGLRIFNPDGSEAEKSGNGLRIFSRYLWDNQLVQQEEFDIDTLGGRVKARVAQSGKSVEVEMGRVSFQSEKIPVTGHSREVLTESITVADQTFSFCAATIGNPHCIIQLPEVTPEIAKQYGCLLEVHPYFPNRTNVQFMKVKDRQNIQIEIWERGAGYTLASGSSSSAAAAVAHKLNLCDSHIAVHMPGGQIAIAISNDFIITMTGAVTKVVDGLMSPEVFEF</sequence>
<evidence type="ECO:0000256" key="2">
    <source>
        <dbReference type="ARBA" id="ARBA00023235"/>
    </source>
</evidence>
<comment type="catalytic activity">
    <reaction evidence="3">
        <text>(2S,6S)-2,6-diaminopimelate = meso-2,6-diaminopimelate</text>
        <dbReference type="Rhea" id="RHEA:15393"/>
        <dbReference type="ChEBI" id="CHEBI:57609"/>
        <dbReference type="ChEBI" id="CHEBI:57791"/>
        <dbReference type="EC" id="5.1.1.7"/>
    </reaction>
</comment>
<dbReference type="NCBIfam" id="TIGR00652">
    <property type="entry name" value="DapF"/>
    <property type="match status" value="1"/>
</dbReference>
<comment type="similarity">
    <text evidence="1 3">Belongs to the diaminopimelate epimerase family.</text>
</comment>
<feature type="site" description="Could be important to modulate the pK values of the two catalytic cysteine residues" evidence="3">
    <location>
        <position position="160"/>
    </location>
</feature>
<keyword evidence="3" id="KW-0028">Amino-acid biosynthesis</keyword>
<comment type="subunit">
    <text evidence="3">Homodimer.</text>
</comment>
<keyword evidence="6" id="KW-1185">Reference proteome</keyword>
<comment type="function">
    <text evidence="3">Catalyzes the stereoinversion of LL-2,6-diaminopimelate (L,L-DAP) to meso-diaminopimelate (meso-DAP), a precursor of L-lysine and an essential component of the bacterial peptidoglycan.</text>
</comment>
<comment type="subcellular location">
    <subcellularLocation>
        <location evidence="3">Cytoplasm</location>
    </subcellularLocation>
</comment>
<dbReference type="GO" id="GO:0009089">
    <property type="term" value="P:lysine biosynthetic process via diaminopimelate"/>
    <property type="evidence" value="ECO:0007669"/>
    <property type="project" value="UniProtKB-UniRule"/>
</dbReference>
<dbReference type="PANTHER" id="PTHR31689">
    <property type="entry name" value="DIAMINOPIMELATE EPIMERASE, CHLOROPLASTIC"/>
    <property type="match status" value="1"/>
</dbReference>
<evidence type="ECO:0000313" key="6">
    <source>
        <dbReference type="Proteomes" id="UP000622533"/>
    </source>
</evidence>
<dbReference type="PANTHER" id="PTHR31689:SF0">
    <property type="entry name" value="DIAMINOPIMELATE EPIMERASE"/>
    <property type="match status" value="1"/>
</dbReference>
<evidence type="ECO:0000313" key="5">
    <source>
        <dbReference type="EMBL" id="MBE9027275.1"/>
    </source>
</evidence>
<feature type="binding site" evidence="3">
    <location>
        <position position="11"/>
    </location>
    <ligand>
        <name>substrate</name>
    </ligand>
</feature>
<feature type="site" description="Could be important to modulate the pK values of the two catalytic cysteine residues" evidence="3">
    <location>
        <position position="209"/>
    </location>
</feature>
<evidence type="ECO:0000256" key="1">
    <source>
        <dbReference type="ARBA" id="ARBA00010219"/>
    </source>
</evidence>
<feature type="binding site" evidence="3">
    <location>
        <begin position="219"/>
        <end position="220"/>
    </location>
    <ligand>
        <name>substrate</name>
    </ligand>
</feature>
<dbReference type="Pfam" id="PF01678">
    <property type="entry name" value="DAP_epimerase"/>
    <property type="match status" value="2"/>
</dbReference>